<evidence type="ECO:0000256" key="1">
    <source>
        <dbReference type="SAM" id="SignalP"/>
    </source>
</evidence>
<dbReference type="InterPro" id="IPR009649">
    <property type="entry name" value="TraU"/>
</dbReference>
<comment type="caution">
    <text evidence="2">The sequence shown here is derived from an EMBL/GenBank/DDBJ whole genome shotgun (WGS) entry which is preliminary data.</text>
</comment>
<dbReference type="Pfam" id="PF06834">
    <property type="entry name" value="TraU"/>
    <property type="match status" value="1"/>
</dbReference>
<proteinExistence type="predicted"/>
<name>A0A119HFI6_9BURK</name>
<evidence type="ECO:0008006" key="4">
    <source>
        <dbReference type="Google" id="ProtNLM"/>
    </source>
</evidence>
<protein>
    <recommendedName>
        <fullName evidence="4">Conjugal transfer protein</fullName>
    </recommendedName>
</protein>
<evidence type="ECO:0000313" key="3">
    <source>
        <dbReference type="Proteomes" id="UP000060630"/>
    </source>
</evidence>
<dbReference type="Proteomes" id="UP000060630">
    <property type="component" value="Unassembled WGS sequence"/>
</dbReference>
<dbReference type="AlphaFoldDB" id="A0A119HFI6"/>
<accession>A0A119HFI6</accession>
<gene>
    <name evidence="2" type="ORF">WL29_21865</name>
</gene>
<keyword evidence="1" id="KW-0732">Signal</keyword>
<feature type="chain" id="PRO_5007162190" description="Conjugal transfer protein" evidence="1">
    <location>
        <begin position="27"/>
        <end position="472"/>
    </location>
</feature>
<organism evidence="2 3">
    <name type="scientific">Burkholderia ubonensis</name>
    <dbReference type="NCBI Taxonomy" id="101571"/>
    <lineage>
        <taxon>Bacteria</taxon>
        <taxon>Pseudomonadati</taxon>
        <taxon>Pseudomonadota</taxon>
        <taxon>Betaproteobacteria</taxon>
        <taxon>Burkholderiales</taxon>
        <taxon>Burkholderiaceae</taxon>
        <taxon>Burkholderia</taxon>
        <taxon>Burkholderia cepacia complex</taxon>
    </lineage>
</organism>
<sequence length="472" mass="50540">MFKKIRFLLGAAAVALTATVATPAMAGNPGCVGKMWNPIGDLDFRLMGGISIAGFSMMKAPQSVGEPPKHKAQTVCFCKNGLKTGFGLGLNFWMPSYINDMARQSGCMGFLSGINILPGFISQSSGQEYNFNAERKDGVTNMQIHWAYADVTAIAGKSLFEKCDAVTGAMSIAYMTEPDFIFQNDVYSVIMTPQASILAATPLLSQMTCGLESIANTLGGWQDWGVCAWKGSRMPYSGTAIAKDSAQVSNMDITVKYLSRSSLLGTTMRTMGKDATCKPVYSPFYDPFQHRYQWAYPGKVATRYNVDVIKWGLFIKDSGQGSMALLSNQTSALENVSAVDPGASNGSVLGRAEAIVKGLPKPLNYPSREAGYMQVWEARQCCLMVLTIQNVIKMIAENLATMGGGILAELYELYNMANFVYQVIQDPIGAALSVVGDMMMDGLSQLADASGLTDALGSVADGVKESLGAVAG</sequence>
<dbReference type="EMBL" id="LPHD01000049">
    <property type="protein sequence ID" value="KWA84015.1"/>
    <property type="molecule type" value="Genomic_DNA"/>
</dbReference>
<reference evidence="2 3" key="1">
    <citation type="submission" date="2015-11" db="EMBL/GenBank/DDBJ databases">
        <title>Expanding the genomic diversity of Burkholderia species for the development of highly accurate diagnostics.</title>
        <authorList>
            <person name="Sahl J."/>
            <person name="Keim P."/>
            <person name="Wagner D."/>
        </authorList>
    </citation>
    <scope>NUCLEOTIDE SEQUENCE [LARGE SCALE GENOMIC DNA]</scope>
    <source>
        <strain evidence="2 3">MSMB2087WGS</strain>
    </source>
</reference>
<evidence type="ECO:0000313" key="2">
    <source>
        <dbReference type="EMBL" id="KWA84015.1"/>
    </source>
</evidence>
<feature type="signal peptide" evidence="1">
    <location>
        <begin position="1"/>
        <end position="26"/>
    </location>
</feature>